<evidence type="ECO:0000313" key="2">
    <source>
        <dbReference type="Proteomes" id="UP000658514"/>
    </source>
</evidence>
<dbReference type="EMBL" id="JACJQH010000016">
    <property type="protein sequence ID" value="MBD2196225.1"/>
    <property type="molecule type" value="Genomic_DNA"/>
</dbReference>
<name>A0ABR8A9T2_9CYAN</name>
<protein>
    <submittedName>
        <fullName evidence="1">Uncharacterized protein</fullName>
    </submittedName>
</protein>
<sequence>MRDFSRKWQDENSVKIFINFITVIFKSTGCGLFGKWNTNLALYKSNGDKSIRRNDEIILACLRKIK</sequence>
<accession>A0ABR8A9T2</accession>
<comment type="caution">
    <text evidence="1">The sequence shown here is derived from an EMBL/GenBank/DDBJ whole genome shotgun (WGS) entry which is preliminary data.</text>
</comment>
<dbReference type="Proteomes" id="UP000658514">
    <property type="component" value="Unassembled WGS sequence"/>
</dbReference>
<evidence type="ECO:0000313" key="1">
    <source>
        <dbReference type="EMBL" id="MBD2196225.1"/>
    </source>
</evidence>
<dbReference type="RefSeq" id="WP_190541280.1">
    <property type="nucleotide sequence ID" value="NZ_CAWPNO010000047.1"/>
</dbReference>
<organism evidence="1 2">
    <name type="scientific">Calothrix parietina FACHB-288</name>
    <dbReference type="NCBI Taxonomy" id="2692896"/>
    <lineage>
        <taxon>Bacteria</taxon>
        <taxon>Bacillati</taxon>
        <taxon>Cyanobacteriota</taxon>
        <taxon>Cyanophyceae</taxon>
        <taxon>Nostocales</taxon>
        <taxon>Calotrichaceae</taxon>
        <taxon>Calothrix</taxon>
    </lineage>
</organism>
<reference evidence="1 2" key="1">
    <citation type="journal article" date="2020" name="ISME J.">
        <title>Comparative genomics reveals insights into cyanobacterial evolution and habitat adaptation.</title>
        <authorList>
            <person name="Chen M.Y."/>
            <person name="Teng W.K."/>
            <person name="Zhao L."/>
            <person name="Hu C.X."/>
            <person name="Zhou Y.K."/>
            <person name="Han B.P."/>
            <person name="Song L.R."/>
            <person name="Shu W.S."/>
        </authorList>
    </citation>
    <scope>NUCLEOTIDE SEQUENCE [LARGE SCALE GENOMIC DNA]</scope>
    <source>
        <strain evidence="1 2">FACHB-288</strain>
    </source>
</reference>
<keyword evidence="2" id="KW-1185">Reference proteome</keyword>
<proteinExistence type="predicted"/>
<gene>
    <name evidence="1" type="ORF">H6G24_12065</name>
</gene>